<dbReference type="Proteomes" id="UP000186922">
    <property type="component" value="Unassembled WGS sequence"/>
</dbReference>
<feature type="domain" description="Fucosyltransferase N-terminal" evidence="14">
    <location>
        <begin position="74"/>
        <end position="186"/>
    </location>
</feature>
<evidence type="ECO:0000256" key="11">
    <source>
        <dbReference type="ARBA" id="ARBA00023180"/>
    </source>
</evidence>
<protein>
    <recommendedName>
        <fullName evidence="12">Fucosyltransferase</fullName>
        <ecNumber evidence="12">2.4.1.-</ecNumber>
    </recommendedName>
</protein>
<dbReference type="InterPro" id="IPR055270">
    <property type="entry name" value="Glyco_tran_10_C"/>
</dbReference>
<dbReference type="AlphaFoldDB" id="A0A1D1VBN9"/>
<keyword evidence="10" id="KW-0472">Membrane</keyword>
<evidence type="ECO:0000256" key="9">
    <source>
        <dbReference type="ARBA" id="ARBA00023034"/>
    </source>
</evidence>
<sequence length="422" mass="49043">MKTSHVRLPTLKRLLQIFGPPIALCFLLGILRANWTVSTGRAVVQSWSFFWEKPVVNPPTTTMAVEHLSSVNDSILILFWTEYFSQPFTSTSEHRMVAQQALDNCPVKNCLLTNRRDLVNRSAAVIFHIRELADQPDKSVPSFRSPNQYYVFYLLESPPHTNMMLDEYDGFFNLTFTYRLDSDIPSDHYYRDFKPKLWNDPSNFEDAWRKKAGFAVIFVSNCCTPSFRHVYIEELARYIPLDVFGSCGNNSCNKTSEHCDEKVSTYKFYLAFENSVCKDYVTEKMFRAYNQEAVPVVYGGADYSQIFPPNSYINILDFSSPRLLADHLRKVAGNKHWYSQYFQWKFKSRYLTLPKDLQSPEIGWCKLCGILNDGELSPKAYNNLGKWWFDEARCTIPIIGDRNGNQVWTANPYVNHIYRTMT</sequence>
<evidence type="ECO:0000256" key="4">
    <source>
        <dbReference type="ARBA" id="ARBA00022676"/>
    </source>
</evidence>
<keyword evidence="8" id="KW-1133">Transmembrane helix</keyword>
<dbReference type="GO" id="GO:0008417">
    <property type="term" value="F:fucosyltransferase activity"/>
    <property type="evidence" value="ECO:0007669"/>
    <property type="project" value="InterPro"/>
</dbReference>
<comment type="similarity">
    <text evidence="3 12">Belongs to the glycosyltransferase 10 family.</text>
</comment>
<comment type="caution">
    <text evidence="15">The sequence shown here is derived from an EMBL/GenBank/DDBJ whole genome shotgun (WGS) entry which is preliminary data.</text>
</comment>
<evidence type="ECO:0000256" key="2">
    <source>
        <dbReference type="ARBA" id="ARBA00004922"/>
    </source>
</evidence>
<evidence type="ECO:0000256" key="1">
    <source>
        <dbReference type="ARBA" id="ARBA00004447"/>
    </source>
</evidence>
<evidence type="ECO:0000313" key="16">
    <source>
        <dbReference type="Proteomes" id="UP000186922"/>
    </source>
</evidence>
<keyword evidence="7" id="KW-0735">Signal-anchor</keyword>
<evidence type="ECO:0000256" key="12">
    <source>
        <dbReference type="RuleBase" id="RU003832"/>
    </source>
</evidence>
<evidence type="ECO:0000256" key="5">
    <source>
        <dbReference type="ARBA" id="ARBA00022679"/>
    </source>
</evidence>
<dbReference type="SUPFAM" id="SSF53756">
    <property type="entry name" value="UDP-Glycosyltransferase/glycogen phosphorylase"/>
    <property type="match status" value="1"/>
</dbReference>
<evidence type="ECO:0000259" key="14">
    <source>
        <dbReference type="Pfam" id="PF17039"/>
    </source>
</evidence>
<organism evidence="15 16">
    <name type="scientific">Ramazzottius varieornatus</name>
    <name type="common">Water bear</name>
    <name type="synonym">Tardigrade</name>
    <dbReference type="NCBI Taxonomy" id="947166"/>
    <lineage>
        <taxon>Eukaryota</taxon>
        <taxon>Metazoa</taxon>
        <taxon>Ecdysozoa</taxon>
        <taxon>Tardigrada</taxon>
        <taxon>Eutardigrada</taxon>
        <taxon>Parachela</taxon>
        <taxon>Hypsibioidea</taxon>
        <taxon>Ramazzottiidae</taxon>
        <taxon>Ramazzottius</taxon>
    </lineage>
</organism>
<dbReference type="EMBL" id="BDGG01000003">
    <property type="protein sequence ID" value="GAU96293.1"/>
    <property type="molecule type" value="Genomic_DNA"/>
</dbReference>
<evidence type="ECO:0000256" key="10">
    <source>
        <dbReference type="ARBA" id="ARBA00023136"/>
    </source>
</evidence>
<dbReference type="Gene3D" id="3.40.50.11660">
    <property type="entry name" value="Glycosyl transferase family 10, C-terminal domain"/>
    <property type="match status" value="1"/>
</dbReference>
<reference evidence="15 16" key="1">
    <citation type="journal article" date="2016" name="Nat. Commun.">
        <title>Extremotolerant tardigrade genome and improved radiotolerance of human cultured cells by tardigrade-unique protein.</title>
        <authorList>
            <person name="Hashimoto T."/>
            <person name="Horikawa D.D."/>
            <person name="Saito Y."/>
            <person name="Kuwahara H."/>
            <person name="Kozuka-Hata H."/>
            <person name="Shin-I T."/>
            <person name="Minakuchi Y."/>
            <person name="Ohishi K."/>
            <person name="Motoyama A."/>
            <person name="Aizu T."/>
            <person name="Enomoto A."/>
            <person name="Kondo K."/>
            <person name="Tanaka S."/>
            <person name="Hara Y."/>
            <person name="Koshikawa S."/>
            <person name="Sagara H."/>
            <person name="Miura T."/>
            <person name="Yokobori S."/>
            <person name="Miyagawa K."/>
            <person name="Suzuki Y."/>
            <person name="Kubo T."/>
            <person name="Oyama M."/>
            <person name="Kohara Y."/>
            <person name="Fujiyama A."/>
            <person name="Arakawa K."/>
            <person name="Katayama T."/>
            <person name="Toyoda A."/>
            <person name="Kunieda T."/>
        </authorList>
    </citation>
    <scope>NUCLEOTIDE SEQUENCE [LARGE SCALE GENOMIC DNA]</scope>
    <source>
        <strain evidence="15 16">YOKOZUNA-1</strain>
    </source>
</reference>
<keyword evidence="5 12" id="KW-0808">Transferase</keyword>
<dbReference type="Pfam" id="PF00852">
    <property type="entry name" value="Glyco_transf_10"/>
    <property type="match status" value="1"/>
</dbReference>
<dbReference type="OrthoDB" id="427096at2759"/>
<evidence type="ECO:0000259" key="13">
    <source>
        <dbReference type="Pfam" id="PF00852"/>
    </source>
</evidence>
<dbReference type="Pfam" id="PF17039">
    <property type="entry name" value="Glyco_tran_10_N"/>
    <property type="match status" value="1"/>
</dbReference>
<keyword evidence="16" id="KW-1185">Reference proteome</keyword>
<keyword evidence="9 12" id="KW-0333">Golgi apparatus</keyword>
<dbReference type="InterPro" id="IPR031481">
    <property type="entry name" value="Glyco_tran_10_N"/>
</dbReference>
<dbReference type="STRING" id="947166.A0A1D1VBN9"/>
<comment type="pathway">
    <text evidence="2">Protein modification; protein glycosylation.</text>
</comment>
<dbReference type="PANTHER" id="PTHR48438:SF1">
    <property type="entry name" value="ALPHA-(1,3)-FUCOSYLTRANSFERASE C-RELATED"/>
    <property type="match status" value="1"/>
</dbReference>
<dbReference type="InterPro" id="IPR001503">
    <property type="entry name" value="Glyco_trans_10"/>
</dbReference>
<dbReference type="UniPathway" id="UPA00378"/>
<feature type="domain" description="Fucosyltransferase C-terminal" evidence="13">
    <location>
        <begin position="208"/>
        <end position="387"/>
    </location>
</feature>
<keyword evidence="4 12" id="KW-0328">Glycosyltransferase</keyword>
<evidence type="ECO:0000256" key="3">
    <source>
        <dbReference type="ARBA" id="ARBA00008919"/>
    </source>
</evidence>
<dbReference type="EC" id="2.4.1.-" evidence="12"/>
<keyword evidence="6 12" id="KW-0812">Transmembrane</keyword>
<dbReference type="PANTHER" id="PTHR48438">
    <property type="entry name" value="ALPHA-(1,3)-FUCOSYLTRANSFERASE C-RELATED"/>
    <property type="match status" value="1"/>
</dbReference>
<comment type="subcellular location">
    <subcellularLocation>
        <location evidence="1 12">Golgi apparatus</location>
        <location evidence="1 12">Golgi stack membrane</location>
        <topology evidence="1 12">Single-pass type II membrane protein</topology>
    </subcellularLocation>
</comment>
<accession>A0A1D1VBN9</accession>
<keyword evidence="11" id="KW-0325">Glycoprotein</keyword>
<dbReference type="FunFam" id="3.40.50.11660:FF:000006">
    <property type="entry name" value="Alpha-(1,3)-fucosyltransferase C"/>
    <property type="match status" value="1"/>
</dbReference>
<name>A0A1D1VBN9_RAMVA</name>
<evidence type="ECO:0000256" key="7">
    <source>
        <dbReference type="ARBA" id="ARBA00022968"/>
    </source>
</evidence>
<proteinExistence type="inferred from homology"/>
<evidence type="ECO:0000256" key="6">
    <source>
        <dbReference type="ARBA" id="ARBA00022692"/>
    </source>
</evidence>
<dbReference type="InterPro" id="IPR038577">
    <property type="entry name" value="GT10-like_C_sf"/>
</dbReference>
<evidence type="ECO:0000256" key="8">
    <source>
        <dbReference type="ARBA" id="ARBA00022989"/>
    </source>
</evidence>
<dbReference type="GO" id="GO:0032580">
    <property type="term" value="C:Golgi cisterna membrane"/>
    <property type="evidence" value="ECO:0007669"/>
    <property type="project" value="UniProtKB-SubCell"/>
</dbReference>
<gene>
    <name evidence="15" type="primary">RvY_07757-1</name>
    <name evidence="15" type="synonym">RvY_07757.1</name>
    <name evidence="15" type="ORF">RvY_07757</name>
</gene>
<evidence type="ECO:0000313" key="15">
    <source>
        <dbReference type="EMBL" id="GAU96293.1"/>
    </source>
</evidence>